<dbReference type="PROSITE" id="PS00041">
    <property type="entry name" value="HTH_ARAC_FAMILY_1"/>
    <property type="match status" value="1"/>
</dbReference>
<dbReference type="GO" id="GO:0003700">
    <property type="term" value="F:DNA-binding transcription factor activity"/>
    <property type="evidence" value="ECO:0007669"/>
    <property type="project" value="InterPro"/>
</dbReference>
<dbReference type="RefSeq" id="WP_092748928.1">
    <property type="nucleotide sequence ID" value="NZ_FMAJ01000002.1"/>
</dbReference>
<evidence type="ECO:0000256" key="1">
    <source>
        <dbReference type="ARBA" id="ARBA00023015"/>
    </source>
</evidence>
<dbReference type="PANTHER" id="PTHR46796">
    <property type="entry name" value="HTH-TYPE TRANSCRIPTIONAL ACTIVATOR RHAS-RELATED"/>
    <property type="match status" value="1"/>
</dbReference>
<keyword evidence="1" id="KW-0805">Transcription regulation</keyword>
<dbReference type="PANTHER" id="PTHR46796:SF6">
    <property type="entry name" value="ARAC SUBFAMILY"/>
    <property type="match status" value="1"/>
</dbReference>
<organism evidence="5 6">
    <name type="scientific">Rhizobium aethiopicum</name>
    <dbReference type="NCBI Taxonomy" id="1138170"/>
    <lineage>
        <taxon>Bacteria</taxon>
        <taxon>Pseudomonadati</taxon>
        <taxon>Pseudomonadota</taxon>
        <taxon>Alphaproteobacteria</taxon>
        <taxon>Hyphomicrobiales</taxon>
        <taxon>Rhizobiaceae</taxon>
        <taxon>Rhizobium/Agrobacterium group</taxon>
        <taxon>Rhizobium</taxon>
    </lineage>
</organism>
<protein>
    <submittedName>
        <fullName evidence="5">AraC family transcriptional regulator</fullName>
    </submittedName>
</protein>
<dbReference type="Pfam" id="PF12833">
    <property type="entry name" value="HTH_18"/>
    <property type="match status" value="1"/>
</dbReference>
<reference evidence="5 6" key="1">
    <citation type="submission" date="2016-08" db="EMBL/GenBank/DDBJ databases">
        <authorList>
            <person name="Seilhamer J.J."/>
        </authorList>
    </citation>
    <scope>NUCLEOTIDE SEQUENCE [LARGE SCALE GENOMIC DNA]</scope>
    <source>
        <strain evidence="5 6">HBR26</strain>
    </source>
</reference>
<evidence type="ECO:0000313" key="6">
    <source>
        <dbReference type="Proteomes" id="UP000198723"/>
    </source>
</evidence>
<evidence type="ECO:0000259" key="4">
    <source>
        <dbReference type="PROSITE" id="PS01124"/>
    </source>
</evidence>
<keyword evidence="3" id="KW-0804">Transcription</keyword>
<feature type="domain" description="HTH araC/xylS-type" evidence="4">
    <location>
        <begin position="199"/>
        <end position="297"/>
    </location>
</feature>
<dbReference type="InterPro" id="IPR050204">
    <property type="entry name" value="AraC_XylS_family_regulators"/>
</dbReference>
<dbReference type="AlphaFoldDB" id="A0A1C3XZL4"/>
<dbReference type="InterPro" id="IPR018060">
    <property type="entry name" value="HTH_AraC"/>
</dbReference>
<gene>
    <name evidence="5" type="ORF">GA0061105_102478</name>
</gene>
<sequence length="297" mass="32691">MLRTSADKLKDHIHGRLLSRSEGPAWKNVFVHLLSHSGREEGLIVPAVAEPLLVSILSGSAVIEEREFSGEWQAARADVGDFYLTNSATPYEMRWTSTSAEPFRVMHVYLGLPLIEAAAGEVLSVSHDRLCLRDVSAGRDPLINHLLQLILSELTEASEPSEIFVQGVAQALAVHLVRSYADADQPPRRRVALPALKLRRVTDLMAGGIAQAFSLGALAAEAGLSPFHFSRVFKQTTGFSPSEYFIRMRMAEARRLLRETNRSIIEIGLDVGYSSPSHFATVFRKAVGVTPSQYRDG</sequence>
<dbReference type="GO" id="GO:0043565">
    <property type="term" value="F:sequence-specific DNA binding"/>
    <property type="evidence" value="ECO:0007669"/>
    <property type="project" value="InterPro"/>
</dbReference>
<dbReference type="PROSITE" id="PS01124">
    <property type="entry name" value="HTH_ARAC_FAMILY_2"/>
    <property type="match status" value="1"/>
</dbReference>
<name>A0A1C3XZL4_9HYPH</name>
<proteinExistence type="predicted"/>
<dbReference type="Gene3D" id="1.10.10.60">
    <property type="entry name" value="Homeodomain-like"/>
    <property type="match status" value="2"/>
</dbReference>
<evidence type="ECO:0000313" key="5">
    <source>
        <dbReference type="EMBL" id="SCB57486.1"/>
    </source>
</evidence>
<dbReference type="SMART" id="SM00342">
    <property type="entry name" value="HTH_ARAC"/>
    <property type="match status" value="1"/>
</dbReference>
<evidence type="ECO:0000256" key="2">
    <source>
        <dbReference type="ARBA" id="ARBA00023125"/>
    </source>
</evidence>
<accession>A0A1C3XZL4</accession>
<dbReference type="InterPro" id="IPR009057">
    <property type="entry name" value="Homeodomain-like_sf"/>
</dbReference>
<dbReference type="STRING" id="1138170.GA0061105_102478"/>
<dbReference type="Proteomes" id="UP000198723">
    <property type="component" value="Unassembled WGS sequence"/>
</dbReference>
<keyword evidence="2" id="KW-0238">DNA-binding</keyword>
<evidence type="ECO:0000256" key="3">
    <source>
        <dbReference type="ARBA" id="ARBA00023163"/>
    </source>
</evidence>
<dbReference type="EMBL" id="FMAJ01000002">
    <property type="protein sequence ID" value="SCB57486.1"/>
    <property type="molecule type" value="Genomic_DNA"/>
</dbReference>
<dbReference type="PRINTS" id="PR00032">
    <property type="entry name" value="HTHARAC"/>
</dbReference>
<dbReference type="InterPro" id="IPR018062">
    <property type="entry name" value="HTH_AraC-typ_CS"/>
</dbReference>
<dbReference type="SUPFAM" id="SSF46689">
    <property type="entry name" value="Homeodomain-like"/>
    <property type="match status" value="2"/>
</dbReference>
<dbReference type="InterPro" id="IPR020449">
    <property type="entry name" value="Tscrpt_reg_AraC-type_HTH"/>
</dbReference>